<feature type="compositionally biased region" description="Polar residues" evidence="1">
    <location>
        <begin position="201"/>
        <end position="212"/>
    </location>
</feature>
<evidence type="ECO:0000313" key="2">
    <source>
        <dbReference type="EMBL" id="KUI65435.1"/>
    </source>
</evidence>
<dbReference type="EMBL" id="CM003098">
    <property type="protein sequence ID" value="KUI65435.1"/>
    <property type="molecule type" value="Genomic_DNA"/>
</dbReference>
<evidence type="ECO:0000313" key="3">
    <source>
        <dbReference type="Proteomes" id="UP000078559"/>
    </source>
</evidence>
<name>A0A194VNM9_CYTMA</name>
<proteinExistence type="predicted"/>
<keyword evidence="3" id="KW-1185">Reference proteome</keyword>
<feature type="region of interest" description="Disordered" evidence="1">
    <location>
        <begin position="181"/>
        <end position="216"/>
    </location>
</feature>
<feature type="compositionally biased region" description="Polar residues" evidence="1">
    <location>
        <begin position="181"/>
        <end position="194"/>
    </location>
</feature>
<reference evidence="2" key="1">
    <citation type="submission" date="2014-12" db="EMBL/GenBank/DDBJ databases">
        <title>Genome Sequence of Valsa Canker Pathogens Uncovers a Specific Adaption of Colonization on Woody Bark.</title>
        <authorList>
            <person name="Yin Z."/>
            <person name="Liu H."/>
            <person name="Gao X."/>
            <person name="Li Z."/>
            <person name="Song N."/>
            <person name="Ke X."/>
            <person name="Dai Q."/>
            <person name="Wu Y."/>
            <person name="Sun Y."/>
            <person name="Xu J.-R."/>
            <person name="Kang Z.K."/>
            <person name="Wang L."/>
            <person name="Huang L."/>
        </authorList>
    </citation>
    <scope>NUCLEOTIDE SEQUENCE [LARGE SCALE GENOMIC DNA]</scope>
    <source>
        <strain evidence="2">03-8</strain>
    </source>
</reference>
<dbReference type="Proteomes" id="UP000078559">
    <property type="component" value="Chromosome 1"/>
</dbReference>
<sequence length="316" mass="34176">MSSPNTMPLEEASKLYAEVRAWIAQQEACQAATHKPAPLTNAQRKALEILRVPLTTSPPPEIGDVDYISLLNRYRQANPADNEIFWVEEQATSKAVGGAIGRICRVIIDESRGHSEDPVESFPAEGYGLEHGLPPVFPRKKEAKQYAAKCAVEWLIAHSLMPSNLKDVTFPKGRVLPSLNSSFVRPSSEGSNGALTPPAQKRQSPPKGTTSDVADFNDDGLAATKRVATLCPQLGLRPPKYVISISASGAGGCYDGYPDFGHDNNSVPKGLGHVKSVEGQEKARQEVAGLVLNYLLPLQKERQDLLDSMSVAPPED</sequence>
<gene>
    <name evidence="2" type="ORF">VM1G_00286</name>
</gene>
<dbReference type="OrthoDB" id="5222339at2759"/>
<dbReference type="AlphaFoldDB" id="A0A194VNM9"/>
<organism evidence="2 3">
    <name type="scientific">Cytospora mali</name>
    <name type="common">Apple Valsa canker fungus</name>
    <name type="synonym">Valsa mali</name>
    <dbReference type="NCBI Taxonomy" id="578113"/>
    <lineage>
        <taxon>Eukaryota</taxon>
        <taxon>Fungi</taxon>
        <taxon>Dikarya</taxon>
        <taxon>Ascomycota</taxon>
        <taxon>Pezizomycotina</taxon>
        <taxon>Sordariomycetes</taxon>
        <taxon>Sordariomycetidae</taxon>
        <taxon>Diaporthales</taxon>
        <taxon>Cytosporaceae</taxon>
        <taxon>Cytospora</taxon>
    </lineage>
</organism>
<protein>
    <submittedName>
        <fullName evidence="2">Uncharacterized protein</fullName>
    </submittedName>
</protein>
<evidence type="ECO:0000256" key="1">
    <source>
        <dbReference type="SAM" id="MobiDB-lite"/>
    </source>
</evidence>
<accession>A0A194VNM9</accession>